<dbReference type="AlphaFoldDB" id="A0A2K4YB04"/>
<comment type="caution">
    <text evidence="1">The sequence shown here is derived from an EMBL/GenBank/DDBJ whole genome shotgun (WGS) entry which is preliminary data.</text>
</comment>
<name>A0A2K4YB04_9MYCO</name>
<feature type="non-terminal residue" evidence="1">
    <location>
        <position position="1"/>
    </location>
</feature>
<accession>A0A2K4YB04</accession>
<organism evidence="1 2">
    <name type="scientific">Mycobacterium ahvazicum</name>
    <dbReference type="NCBI Taxonomy" id="1964395"/>
    <lineage>
        <taxon>Bacteria</taxon>
        <taxon>Bacillati</taxon>
        <taxon>Actinomycetota</taxon>
        <taxon>Actinomycetes</taxon>
        <taxon>Mycobacteriales</taxon>
        <taxon>Mycobacteriaceae</taxon>
        <taxon>Mycobacterium</taxon>
        <taxon>Mycobacterium simiae complex</taxon>
    </lineage>
</organism>
<evidence type="ECO:0000313" key="1">
    <source>
        <dbReference type="EMBL" id="SOX53959.1"/>
    </source>
</evidence>
<dbReference type="Proteomes" id="UP000236318">
    <property type="component" value="Unassembled WGS sequence"/>
</dbReference>
<gene>
    <name evidence="1" type="ORF">MAAFP003_2635</name>
</gene>
<keyword evidence="2" id="KW-1185">Reference proteome</keyword>
<dbReference type="EMBL" id="FXEG02000003">
    <property type="protein sequence ID" value="SOX53959.1"/>
    <property type="molecule type" value="Genomic_DNA"/>
</dbReference>
<proteinExistence type="predicted"/>
<reference evidence="1" key="1">
    <citation type="submission" date="2018-01" db="EMBL/GenBank/DDBJ databases">
        <authorList>
            <consortium name="Urmite Genomes"/>
        </authorList>
    </citation>
    <scope>NUCLEOTIDE SEQUENCE [LARGE SCALE GENOMIC DNA]</scope>
    <source>
        <strain evidence="1">AFP003</strain>
    </source>
</reference>
<sequence length="34" mass="3503">VSSKDQRVDVVAAILITGKGSSWVTTGELAPYPG</sequence>
<evidence type="ECO:0000313" key="2">
    <source>
        <dbReference type="Proteomes" id="UP000236318"/>
    </source>
</evidence>
<protein>
    <submittedName>
        <fullName evidence="1">Uncharacterized protein</fullName>
    </submittedName>
</protein>